<comment type="caution">
    <text evidence="1">The sequence shown here is derived from an EMBL/GenBank/DDBJ whole genome shotgun (WGS) entry which is preliminary data.</text>
</comment>
<organism evidence="1 2">
    <name type="scientific">Winogradskyella haliclonae</name>
    <dbReference type="NCBI Taxonomy" id="2048558"/>
    <lineage>
        <taxon>Bacteria</taxon>
        <taxon>Pseudomonadati</taxon>
        <taxon>Bacteroidota</taxon>
        <taxon>Flavobacteriia</taxon>
        <taxon>Flavobacteriales</taxon>
        <taxon>Flavobacteriaceae</taxon>
        <taxon>Winogradskyella</taxon>
    </lineage>
</organism>
<sequence>MKHYLTFIILLLSIKTVVGQDFKVKDLFPKQEIVSIENAVNLYWESKNDNDPQKAIVELEAISKKYPQNWLVPFWSSYIATQVNNTTRDATFLDKAQLYYNDAEKALGSTKNDSIIYSYFKGLQSLIYRLKSFNAKDSKEVQKLQKQSLDELNEGIRLQPENPVLWVLSATGPFNNLRNNLAQQQTSLALLKDAKDKFSEIKERSKADISYMNEHWTDFWINGLSTGLGLIKQD</sequence>
<gene>
    <name evidence="1" type="ORF">GCM10011444_12750</name>
</gene>
<proteinExistence type="predicted"/>
<dbReference type="EMBL" id="BMDQ01000001">
    <property type="protein sequence ID" value="GGI56966.1"/>
    <property type="molecule type" value="Genomic_DNA"/>
</dbReference>
<dbReference type="Proteomes" id="UP000624701">
    <property type="component" value="Unassembled WGS sequence"/>
</dbReference>
<accession>A0ABQ2BWV7</accession>
<name>A0ABQ2BWV7_9FLAO</name>
<keyword evidence="2" id="KW-1185">Reference proteome</keyword>
<reference evidence="2" key="1">
    <citation type="journal article" date="2019" name="Int. J. Syst. Evol. Microbiol.">
        <title>The Global Catalogue of Microorganisms (GCM) 10K type strain sequencing project: providing services to taxonomists for standard genome sequencing and annotation.</title>
        <authorList>
            <consortium name="The Broad Institute Genomics Platform"/>
            <consortium name="The Broad Institute Genome Sequencing Center for Infectious Disease"/>
            <person name="Wu L."/>
            <person name="Ma J."/>
        </authorList>
    </citation>
    <scope>NUCLEOTIDE SEQUENCE [LARGE SCALE GENOMIC DNA]</scope>
    <source>
        <strain evidence="2">CCM 8681</strain>
    </source>
</reference>
<protein>
    <submittedName>
        <fullName evidence="1">Uncharacterized protein</fullName>
    </submittedName>
</protein>
<evidence type="ECO:0000313" key="1">
    <source>
        <dbReference type="EMBL" id="GGI56966.1"/>
    </source>
</evidence>
<dbReference type="RefSeq" id="WP_188373851.1">
    <property type="nucleotide sequence ID" value="NZ_BMDQ01000001.1"/>
</dbReference>
<evidence type="ECO:0000313" key="2">
    <source>
        <dbReference type="Proteomes" id="UP000624701"/>
    </source>
</evidence>